<gene>
    <name evidence="1" type="ORF">I6N95_26795</name>
</gene>
<dbReference type="AlphaFoldDB" id="A0A940SXY9"/>
<comment type="caution">
    <text evidence="1">The sequence shown here is derived from an EMBL/GenBank/DDBJ whole genome shotgun (WGS) entry which is preliminary data.</text>
</comment>
<evidence type="ECO:0000313" key="1">
    <source>
        <dbReference type="EMBL" id="MBP1044624.1"/>
    </source>
</evidence>
<dbReference type="EMBL" id="JAEEGA010000037">
    <property type="protein sequence ID" value="MBP1044624.1"/>
    <property type="molecule type" value="Genomic_DNA"/>
</dbReference>
<evidence type="ECO:0000313" key="2">
    <source>
        <dbReference type="Proteomes" id="UP000674938"/>
    </source>
</evidence>
<reference evidence="1" key="1">
    <citation type="submission" date="2020-12" db="EMBL/GenBank/DDBJ databases">
        <title>Vagococcus allomyrinae sp. nov. and Enterococcus lavae sp. nov., isolated from the larvae of Allomyrina dichotoma.</title>
        <authorList>
            <person name="Lee S.D."/>
        </authorList>
    </citation>
    <scope>NUCLEOTIDE SEQUENCE</scope>
    <source>
        <strain evidence="1">BWB3-3</strain>
    </source>
</reference>
<name>A0A940SXY9_9ENTE</name>
<sequence length="63" mass="7570">MTKSREFLDKLKPKSDYIQMQYYRLILEDKSVLLSERIEAQEKISRLSVEIDDIENMTLVIDF</sequence>
<organism evidence="1 2">
    <name type="scientific">Vagococcus allomyrinae</name>
    <dbReference type="NCBI Taxonomy" id="2794353"/>
    <lineage>
        <taxon>Bacteria</taxon>
        <taxon>Bacillati</taxon>
        <taxon>Bacillota</taxon>
        <taxon>Bacilli</taxon>
        <taxon>Lactobacillales</taxon>
        <taxon>Enterococcaceae</taxon>
        <taxon>Vagococcus</taxon>
    </lineage>
</organism>
<dbReference type="Proteomes" id="UP000674938">
    <property type="component" value="Unassembled WGS sequence"/>
</dbReference>
<keyword evidence="2" id="KW-1185">Reference proteome</keyword>
<proteinExistence type="predicted"/>
<protein>
    <submittedName>
        <fullName evidence="1">Uncharacterized protein</fullName>
    </submittedName>
</protein>
<accession>A0A940SXY9</accession>